<comment type="similarity">
    <text evidence="1">Belongs to the AHA1 family.</text>
</comment>
<dbReference type="Pfam" id="PF08327">
    <property type="entry name" value="AHSA1"/>
    <property type="match status" value="1"/>
</dbReference>
<dbReference type="OrthoDB" id="268331at2"/>
<dbReference type="InterPro" id="IPR013538">
    <property type="entry name" value="ASHA1/2-like_C"/>
</dbReference>
<dbReference type="Gene3D" id="3.30.530.20">
    <property type="match status" value="1"/>
</dbReference>
<dbReference type="Proteomes" id="UP000247832">
    <property type="component" value="Unassembled WGS sequence"/>
</dbReference>
<gene>
    <name evidence="3" type="ORF">CVV68_22960</name>
</gene>
<keyword evidence="4" id="KW-1185">Reference proteome</keyword>
<accession>A0A2V5KYS0</accession>
<evidence type="ECO:0000256" key="1">
    <source>
        <dbReference type="ARBA" id="ARBA00006817"/>
    </source>
</evidence>
<reference evidence="3 4" key="1">
    <citation type="submission" date="2018-05" db="EMBL/GenBank/DDBJ databases">
        <title>Genetic diversity of glacier-inhabiting Cryobacterium bacteria in China and description of Cryobacterium mengkeensis sp. nov. and Arthrobacter glacialis sp. nov.</title>
        <authorList>
            <person name="Liu Q."/>
            <person name="Xin Y.-H."/>
        </authorList>
    </citation>
    <scope>NUCLEOTIDE SEQUENCE [LARGE SCALE GENOMIC DNA]</scope>
    <source>
        <strain evidence="3 4">LI2</strain>
    </source>
</reference>
<evidence type="ECO:0000259" key="2">
    <source>
        <dbReference type="Pfam" id="PF08327"/>
    </source>
</evidence>
<organism evidence="3 4">
    <name type="scientific">Arthrobacter livingstonensis</name>
    <dbReference type="NCBI Taxonomy" id="670078"/>
    <lineage>
        <taxon>Bacteria</taxon>
        <taxon>Bacillati</taxon>
        <taxon>Actinomycetota</taxon>
        <taxon>Actinomycetes</taxon>
        <taxon>Micrococcales</taxon>
        <taxon>Micrococcaceae</taxon>
        <taxon>Arthrobacter</taxon>
    </lineage>
</organism>
<proteinExistence type="inferred from homology"/>
<dbReference type="EMBL" id="QJVD01000109">
    <property type="protein sequence ID" value="PYI63818.1"/>
    <property type="molecule type" value="Genomic_DNA"/>
</dbReference>
<evidence type="ECO:0000313" key="3">
    <source>
        <dbReference type="EMBL" id="PYI63818.1"/>
    </source>
</evidence>
<protein>
    <recommendedName>
        <fullName evidence="2">Activator of Hsp90 ATPase homologue 1/2-like C-terminal domain-containing protein</fullName>
    </recommendedName>
</protein>
<dbReference type="AlphaFoldDB" id="A0A2V5KYS0"/>
<dbReference type="SUPFAM" id="SSF55961">
    <property type="entry name" value="Bet v1-like"/>
    <property type="match status" value="1"/>
</dbReference>
<comment type="caution">
    <text evidence="3">The sequence shown here is derived from an EMBL/GenBank/DDBJ whole genome shotgun (WGS) entry which is preliminary data.</text>
</comment>
<dbReference type="InterPro" id="IPR023393">
    <property type="entry name" value="START-like_dom_sf"/>
</dbReference>
<dbReference type="RefSeq" id="WP_110503286.1">
    <property type="nucleotide sequence ID" value="NZ_QJVD01000109.1"/>
</dbReference>
<name>A0A2V5KYS0_9MICC</name>
<sequence>MDGIFSHAPNPEPDTAQKDVLHARTAAVLVPVRPDFAFDGFTDGLHLWWPMDRYSGYGPESHAGFEDNRLLEESPDGQQQVWAEVAEWTPPSSLVLRWQLAGSPLVPTTLTVTFDAVDGGTRVTLVHDGWATGALGCEQYDKYCDWPLILSKYARFMGGAPGLD</sequence>
<feature type="domain" description="Activator of Hsp90 ATPase homologue 1/2-like C-terminal" evidence="2">
    <location>
        <begin position="70"/>
        <end position="133"/>
    </location>
</feature>
<evidence type="ECO:0000313" key="4">
    <source>
        <dbReference type="Proteomes" id="UP000247832"/>
    </source>
</evidence>